<organism evidence="2">
    <name type="scientific">Anguilla anguilla</name>
    <name type="common">European freshwater eel</name>
    <name type="synonym">Muraena anguilla</name>
    <dbReference type="NCBI Taxonomy" id="7936"/>
    <lineage>
        <taxon>Eukaryota</taxon>
        <taxon>Metazoa</taxon>
        <taxon>Chordata</taxon>
        <taxon>Craniata</taxon>
        <taxon>Vertebrata</taxon>
        <taxon>Euteleostomi</taxon>
        <taxon>Actinopterygii</taxon>
        <taxon>Neopterygii</taxon>
        <taxon>Teleostei</taxon>
        <taxon>Anguilliformes</taxon>
        <taxon>Anguillidae</taxon>
        <taxon>Anguilla</taxon>
    </lineage>
</organism>
<sequence>MNHTSISLHLYFVVTFLHCDCVILLCCASVYCIILLYFLSQA</sequence>
<evidence type="ECO:0000256" key="1">
    <source>
        <dbReference type="SAM" id="Phobius"/>
    </source>
</evidence>
<keyword evidence="1" id="KW-1133">Transmembrane helix</keyword>
<keyword evidence="1" id="KW-0472">Membrane</keyword>
<reference evidence="2" key="2">
    <citation type="journal article" date="2015" name="Fish Shellfish Immunol.">
        <title>Early steps in the European eel (Anguilla anguilla)-Vibrio vulnificus interaction in the gills: Role of the RtxA13 toxin.</title>
        <authorList>
            <person name="Callol A."/>
            <person name="Pajuelo D."/>
            <person name="Ebbesson L."/>
            <person name="Teles M."/>
            <person name="MacKenzie S."/>
            <person name="Amaro C."/>
        </authorList>
    </citation>
    <scope>NUCLEOTIDE SEQUENCE</scope>
</reference>
<dbReference type="EMBL" id="GBXM01058754">
    <property type="protein sequence ID" value="JAH49823.1"/>
    <property type="molecule type" value="Transcribed_RNA"/>
</dbReference>
<name>A0A0E9TAU4_ANGAN</name>
<accession>A0A0E9TAU4</accession>
<protein>
    <submittedName>
        <fullName evidence="2">Uncharacterized protein</fullName>
    </submittedName>
</protein>
<reference evidence="2" key="1">
    <citation type="submission" date="2014-11" db="EMBL/GenBank/DDBJ databases">
        <authorList>
            <person name="Amaro Gonzalez C."/>
        </authorList>
    </citation>
    <scope>NUCLEOTIDE SEQUENCE</scope>
</reference>
<proteinExistence type="predicted"/>
<evidence type="ECO:0000313" key="2">
    <source>
        <dbReference type="EMBL" id="JAH49823.1"/>
    </source>
</evidence>
<keyword evidence="1" id="KW-0812">Transmembrane</keyword>
<dbReference type="AlphaFoldDB" id="A0A0E9TAU4"/>
<feature type="transmembrane region" description="Helical" evidence="1">
    <location>
        <begin position="12"/>
        <end position="39"/>
    </location>
</feature>